<dbReference type="EMBL" id="JAHLQT010013773">
    <property type="protein sequence ID" value="KAG7170694.1"/>
    <property type="molecule type" value="Genomic_DNA"/>
</dbReference>
<evidence type="ECO:0000313" key="2">
    <source>
        <dbReference type="EMBL" id="KAG7170694.1"/>
    </source>
</evidence>
<sequence>MPRRWSCSAALYAPPVVELTCPVAGGRVHLPCMPRRWSCSPTLYAPPWSCSPALYAPPPIMITCPVCPTGGVVLTCPVCPAGALYACCSPALYAPPVVVLTCPMRSLWLLVVVVALVAGDKDSDAGNNNAAQKVDSGSDTAGQTRSSTGNSGARSGPGDARILGLNNVIGIGQALLVCTHNRSLGPPSPCKSDFVCSGADKCCFDKCLQEKVCKAPSGFGR</sequence>
<evidence type="ECO:0000256" key="1">
    <source>
        <dbReference type="SAM" id="MobiDB-lite"/>
    </source>
</evidence>
<comment type="caution">
    <text evidence="2">The sequence shown here is derived from an EMBL/GenBank/DDBJ whole genome shotgun (WGS) entry which is preliminary data.</text>
</comment>
<keyword evidence="3" id="KW-1185">Reference proteome</keyword>
<name>A0A8J5KNN2_HOMAM</name>
<reference evidence="2" key="1">
    <citation type="journal article" date="2021" name="Sci. Adv.">
        <title>The American lobster genome reveals insights on longevity, neural, and immune adaptations.</title>
        <authorList>
            <person name="Polinski J.M."/>
            <person name="Zimin A.V."/>
            <person name="Clark K.F."/>
            <person name="Kohn A.B."/>
            <person name="Sadowski N."/>
            <person name="Timp W."/>
            <person name="Ptitsyn A."/>
            <person name="Khanna P."/>
            <person name="Romanova D.Y."/>
            <person name="Williams P."/>
            <person name="Greenwood S.J."/>
            <person name="Moroz L.L."/>
            <person name="Walt D.R."/>
            <person name="Bodnar A.G."/>
        </authorList>
    </citation>
    <scope>NUCLEOTIDE SEQUENCE</scope>
    <source>
        <strain evidence="2">GMGI-L3</strain>
    </source>
</reference>
<protein>
    <submittedName>
        <fullName evidence="2">Uncharacterized crustin 7-like</fullName>
    </submittedName>
</protein>
<organism evidence="2 3">
    <name type="scientific">Homarus americanus</name>
    <name type="common">American lobster</name>
    <dbReference type="NCBI Taxonomy" id="6706"/>
    <lineage>
        <taxon>Eukaryota</taxon>
        <taxon>Metazoa</taxon>
        <taxon>Ecdysozoa</taxon>
        <taxon>Arthropoda</taxon>
        <taxon>Crustacea</taxon>
        <taxon>Multicrustacea</taxon>
        <taxon>Malacostraca</taxon>
        <taxon>Eumalacostraca</taxon>
        <taxon>Eucarida</taxon>
        <taxon>Decapoda</taxon>
        <taxon>Pleocyemata</taxon>
        <taxon>Astacidea</taxon>
        <taxon>Nephropoidea</taxon>
        <taxon>Nephropidae</taxon>
        <taxon>Homarus</taxon>
    </lineage>
</organism>
<accession>A0A8J5KNN2</accession>
<dbReference type="Proteomes" id="UP000747542">
    <property type="component" value="Unassembled WGS sequence"/>
</dbReference>
<feature type="compositionally biased region" description="Polar residues" evidence="1">
    <location>
        <begin position="126"/>
        <end position="153"/>
    </location>
</feature>
<evidence type="ECO:0000313" key="3">
    <source>
        <dbReference type="Proteomes" id="UP000747542"/>
    </source>
</evidence>
<dbReference type="AlphaFoldDB" id="A0A8J5KNN2"/>
<feature type="region of interest" description="Disordered" evidence="1">
    <location>
        <begin position="126"/>
        <end position="157"/>
    </location>
</feature>
<proteinExistence type="predicted"/>
<gene>
    <name evidence="2" type="ORF">Hamer_G013518</name>
</gene>